<evidence type="ECO:0000313" key="6">
    <source>
        <dbReference type="EMBL" id="EPY31014.1"/>
    </source>
</evidence>
<dbReference type="PANTHER" id="PTHR21349">
    <property type="entry name" value="50S RIBOSOMAL PROTEIN L21"/>
    <property type="match status" value="1"/>
</dbReference>
<dbReference type="EMBL" id="ATMH01007379">
    <property type="protein sequence ID" value="EPY23966.1"/>
    <property type="molecule type" value="Genomic_DNA"/>
</dbReference>
<comment type="similarity">
    <text evidence="1">Belongs to the bacterial ribosomal protein bL21 family.</text>
</comment>
<dbReference type="OrthoDB" id="5994at2759"/>
<dbReference type="InterPro" id="IPR036164">
    <property type="entry name" value="bL21-like_sf"/>
</dbReference>
<dbReference type="Proteomes" id="UP000015354">
    <property type="component" value="Unassembled WGS sequence"/>
</dbReference>
<keyword evidence="3" id="KW-0687">Ribonucleoprotein</keyword>
<accession>S9VAE4</accession>
<dbReference type="AlphaFoldDB" id="S9VAE4"/>
<dbReference type="GO" id="GO:0005762">
    <property type="term" value="C:mitochondrial large ribosomal subunit"/>
    <property type="evidence" value="ECO:0007669"/>
    <property type="project" value="TreeGrafter"/>
</dbReference>
<evidence type="ECO:0000313" key="7">
    <source>
        <dbReference type="Proteomes" id="UP000015354"/>
    </source>
</evidence>
<evidence type="ECO:0000313" key="5">
    <source>
        <dbReference type="EMBL" id="EPY23966.1"/>
    </source>
</evidence>
<gene>
    <name evidence="6" type="ORF">STCU_03689</name>
    <name evidence="5" type="ORF">STCU_07379</name>
</gene>
<proteinExistence type="inferred from homology"/>
<dbReference type="InterPro" id="IPR028909">
    <property type="entry name" value="bL21-like"/>
</dbReference>
<protein>
    <recommendedName>
        <fullName evidence="4">Large ribosomal subunit protein bL21m</fullName>
    </recommendedName>
</protein>
<evidence type="ECO:0000256" key="1">
    <source>
        <dbReference type="ARBA" id="ARBA00008563"/>
    </source>
</evidence>
<name>S9VAE4_9TRYP</name>
<dbReference type="PANTHER" id="PTHR21349:SF0">
    <property type="entry name" value="LARGE RIBOSOMAL SUBUNIT PROTEIN BL21M"/>
    <property type="match status" value="1"/>
</dbReference>
<keyword evidence="2 5" id="KW-0689">Ribosomal protein</keyword>
<evidence type="ECO:0000256" key="4">
    <source>
        <dbReference type="ARBA" id="ARBA00044129"/>
    </source>
</evidence>
<dbReference type="NCBIfam" id="TIGR00061">
    <property type="entry name" value="L21"/>
    <property type="match status" value="1"/>
</dbReference>
<dbReference type="EMBL" id="ATMH01003689">
    <property type="protein sequence ID" value="EPY31014.1"/>
    <property type="molecule type" value="Genomic_DNA"/>
</dbReference>
<evidence type="ECO:0000256" key="3">
    <source>
        <dbReference type="ARBA" id="ARBA00023274"/>
    </source>
</evidence>
<reference evidence="5" key="2">
    <citation type="submission" date="2013-03" db="EMBL/GenBank/DDBJ databases">
        <authorList>
            <person name="Motta M.C.M."/>
            <person name="Martins A.C.A."/>
            <person name="Preta C.M.C.C."/>
            <person name="Silva R."/>
            <person name="de Souza S.S."/>
            <person name="Klein C.C."/>
            <person name="de Almeida L.G.P."/>
            <person name="Cunha O.L."/>
            <person name="Colabardini A.C."/>
            <person name="Lima B.A."/>
            <person name="Machado C.R."/>
            <person name="Soares C.M.A."/>
            <person name="de Menezes C.B.A."/>
            <person name="Bartolomeu D.C."/>
            <person name="Grisard E.C."/>
            <person name="Fantinatti-Garboggini F."/>
            <person name="Rodrigues-Luiz G.F."/>
            <person name="Wagner G."/>
            <person name="Goldman G.H."/>
            <person name="Fietto J.L.R."/>
            <person name="Ciapina L.P."/>
            <person name="Brocchi M."/>
            <person name="Elias M.C."/>
            <person name="Goldman M.H.S."/>
            <person name="Sagot M.-F."/>
            <person name="Pereira M."/>
            <person name="Stoco P.H."/>
            <person name="Teixeira S.M.R."/>
            <person name="de Mendonca-Neto R.P."/>
            <person name="Maciel T.E.F."/>
            <person name="Mendes T.A.O."/>
            <person name="Urmenyi T.P."/>
            <person name="Teixeira M.M.G."/>
            <person name="de Camargo E.F.P."/>
            <person name="de Sousa W."/>
            <person name="Schenkman S."/>
            <person name="de Vasconcelos A.T.R."/>
        </authorList>
    </citation>
    <scope>NUCLEOTIDE SEQUENCE</scope>
</reference>
<organism evidence="5 7">
    <name type="scientific">Strigomonas culicis</name>
    <dbReference type="NCBI Taxonomy" id="28005"/>
    <lineage>
        <taxon>Eukaryota</taxon>
        <taxon>Discoba</taxon>
        <taxon>Euglenozoa</taxon>
        <taxon>Kinetoplastea</taxon>
        <taxon>Metakinetoplastina</taxon>
        <taxon>Trypanosomatida</taxon>
        <taxon>Trypanosomatidae</taxon>
        <taxon>Strigomonadinae</taxon>
        <taxon>Strigomonas</taxon>
    </lineage>
</organism>
<keyword evidence="7" id="KW-1185">Reference proteome</keyword>
<dbReference type="InterPro" id="IPR001787">
    <property type="entry name" value="Ribosomal_bL21"/>
</dbReference>
<dbReference type="GO" id="GO:0006412">
    <property type="term" value="P:translation"/>
    <property type="evidence" value="ECO:0007669"/>
    <property type="project" value="InterPro"/>
</dbReference>
<evidence type="ECO:0000256" key="2">
    <source>
        <dbReference type="ARBA" id="ARBA00022980"/>
    </source>
</evidence>
<dbReference type="GO" id="GO:0003735">
    <property type="term" value="F:structural constituent of ribosome"/>
    <property type="evidence" value="ECO:0007669"/>
    <property type="project" value="InterPro"/>
</dbReference>
<dbReference type="Pfam" id="PF00829">
    <property type="entry name" value="Ribosomal_L21p"/>
    <property type="match status" value="1"/>
</dbReference>
<dbReference type="GO" id="GO:0003723">
    <property type="term" value="F:RNA binding"/>
    <property type="evidence" value="ECO:0007669"/>
    <property type="project" value="InterPro"/>
</dbReference>
<comment type="caution">
    <text evidence="5">The sequence shown here is derived from an EMBL/GenBank/DDBJ whole genome shotgun (WGS) entry which is preliminary data.</text>
</comment>
<sequence length="205" mass="22884">MSTSLPGKTLASLHLPITNKNNALFAVLHCGNHQYKTAVGDVIYLQHLSAGALGDTIAFKKILMIGGAHYTAIGRPYLAHARVLATIEEHHKKMRNKVSLFRTPGRRMGRWVDMAHTVTTVRVTGIRYEPVLLGELDKYHDAATNPNTSEAMSRPLIDVDVRMAEIKNPVYADNDGYDTFYKKDWAAVEQSDGFIDWMTLSEGEK</sequence>
<dbReference type="SUPFAM" id="SSF141091">
    <property type="entry name" value="L21p-like"/>
    <property type="match status" value="1"/>
</dbReference>
<reference evidence="5 7" key="1">
    <citation type="journal article" date="2013" name="PLoS ONE">
        <title>Predicting the Proteins of Angomonas deanei, Strigomonas culicis and Their Respective Endosymbionts Reveals New Aspects of the Trypanosomatidae Family.</title>
        <authorList>
            <person name="Motta M.C."/>
            <person name="Martins A.C."/>
            <person name="de Souza S.S."/>
            <person name="Catta-Preta C.M."/>
            <person name="Silva R."/>
            <person name="Klein C.C."/>
            <person name="de Almeida L.G."/>
            <person name="de Lima Cunha O."/>
            <person name="Ciapina L.P."/>
            <person name="Brocchi M."/>
            <person name="Colabardini A.C."/>
            <person name="de Araujo Lima B."/>
            <person name="Machado C.R."/>
            <person name="de Almeida Soares C.M."/>
            <person name="Probst C.M."/>
            <person name="de Menezes C.B."/>
            <person name="Thompson C.E."/>
            <person name="Bartholomeu D.C."/>
            <person name="Gradia D.F."/>
            <person name="Pavoni D.P."/>
            <person name="Grisard E.C."/>
            <person name="Fantinatti-Garboggini F."/>
            <person name="Marchini F.K."/>
            <person name="Rodrigues-Luiz G.F."/>
            <person name="Wagner G."/>
            <person name="Goldman G.H."/>
            <person name="Fietto J.L."/>
            <person name="Elias M.C."/>
            <person name="Goldman M.H."/>
            <person name="Sagot M.F."/>
            <person name="Pereira M."/>
            <person name="Stoco P.H."/>
            <person name="de Mendonca-Neto R.P."/>
            <person name="Teixeira S.M."/>
            <person name="Maciel T.E."/>
            <person name="de Oliveira Mendes T.A."/>
            <person name="Urmenyi T.P."/>
            <person name="de Souza W."/>
            <person name="Schenkman S."/>
            <person name="de Vasconcelos A.T."/>
        </authorList>
    </citation>
    <scope>NUCLEOTIDE SEQUENCE [LARGE SCALE GENOMIC DNA]</scope>
</reference>